<dbReference type="EMBL" id="JARKIE010000496">
    <property type="protein sequence ID" value="KAJ7632055.1"/>
    <property type="molecule type" value="Genomic_DNA"/>
</dbReference>
<reference evidence="2" key="1">
    <citation type="submission" date="2023-03" db="EMBL/GenBank/DDBJ databases">
        <title>Massive genome expansion in bonnet fungi (Mycena s.s.) driven by repeated elements and novel gene families across ecological guilds.</title>
        <authorList>
            <consortium name="Lawrence Berkeley National Laboratory"/>
            <person name="Harder C.B."/>
            <person name="Miyauchi S."/>
            <person name="Viragh M."/>
            <person name="Kuo A."/>
            <person name="Thoen E."/>
            <person name="Andreopoulos B."/>
            <person name="Lu D."/>
            <person name="Skrede I."/>
            <person name="Drula E."/>
            <person name="Henrissat B."/>
            <person name="Morin E."/>
            <person name="Kohler A."/>
            <person name="Barry K."/>
            <person name="LaButti K."/>
            <person name="Morin E."/>
            <person name="Salamov A."/>
            <person name="Lipzen A."/>
            <person name="Mereny Z."/>
            <person name="Hegedus B."/>
            <person name="Baldrian P."/>
            <person name="Stursova M."/>
            <person name="Weitz H."/>
            <person name="Taylor A."/>
            <person name="Grigoriev I.V."/>
            <person name="Nagy L.G."/>
            <person name="Martin F."/>
            <person name="Kauserud H."/>
        </authorList>
    </citation>
    <scope>NUCLEOTIDE SEQUENCE</scope>
    <source>
        <strain evidence="2">CBHHK067</strain>
    </source>
</reference>
<feature type="coiled-coil region" evidence="1">
    <location>
        <begin position="31"/>
        <end position="58"/>
    </location>
</feature>
<keyword evidence="3" id="KW-1185">Reference proteome</keyword>
<evidence type="ECO:0000313" key="3">
    <source>
        <dbReference type="Proteomes" id="UP001221757"/>
    </source>
</evidence>
<protein>
    <submittedName>
        <fullName evidence="2">Uncharacterized protein</fullName>
    </submittedName>
</protein>
<name>A0AAD7BWT0_MYCRO</name>
<evidence type="ECO:0000256" key="1">
    <source>
        <dbReference type="SAM" id="Coils"/>
    </source>
</evidence>
<dbReference type="AlphaFoldDB" id="A0AAD7BWT0"/>
<sequence>MLTRGDFCFQDDVTAFQQVVNVLQATIEGLTTSHERQIKALQQRLQRANDELKKAEIVLNQNVTTNIHSNEGLRTKLEIGRNNLHMRSTIEIITASLTERHKSLNQQNPAQGAGVQPVINAVTAGGFNDPNVTFQDAQKAVVGALTAKGGIKPNDISRALASLYGELSKHHHTGVSEALTLREGGQTLSEAIGAMSVIIFARRLYASEFDAAYCDSESYIQTTLSKL</sequence>
<organism evidence="2 3">
    <name type="scientific">Mycena rosella</name>
    <name type="common">Pink bonnet</name>
    <name type="synonym">Agaricus rosellus</name>
    <dbReference type="NCBI Taxonomy" id="1033263"/>
    <lineage>
        <taxon>Eukaryota</taxon>
        <taxon>Fungi</taxon>
        <taxon>Dikarya</taxon>
        <taxon>Basidiomycota</taxon>
        <taxon>Agaricomycotina</taxon>
        <taxon>Agaricomycetes</taxon>
        <taxon>Agaricomycetidae</taxon>
        <taxon>Agaricales</taxon>
        <taxon>Marasmiineae</taxon>
        <taxon>Mycenaceae</taxon>
        <taxon>Mycena</taxon>
    </lineage>
</organism>
<comment type="caution">
    <text evidence="2">The sequence shown here is derived from an EMBL/GenBank/DDBJ whole genome shotgun (WGS) entry which is preliminary data.</text>
</comment>
<accession>A0AAD7BWT0</accession>
<proteinExistence type="predicted"/>
<dbReference type="Proteomes" id="UP001221757">
    <property type="component" value="Unassembled WGS sequence"/>
</dbReference>
<keyword evidence="1" id="KW-0175">Coiled coil</keyword>
<evidence type="ECO:0000313" key="2">
    <source>
        <dbReference type="EMBL" id="KAJ7632055.1"/>
    </source>
</evidence>
<gene>
    <name evidence="2" type="ORF">B0H17DRAFT_1339759</name>
</gene>